<evidence type="ECO:0000313" key="5">
    <source>
        <dbReference type="Ensembl" id="ENSOMYP00000130368.1"/>
    </source>
</evidence>
<evidence type="ECO:0000313" key="6">
    <source>
        <dbReference type="Proteomes" id="UP000694395"/>
    </source>
</evidence>
<reference evidence="5" key="1">
    <citation type="submission" date="2020-07" db="EMBL/GenBank/DDBJ databases">
        <title>A long reads based de novo assembly of the rainbow trout Arlee double haploid line genome.</title>
        <authorList>
            <person name="Gao G."/>
            <person name="Palti Y."/>
        </authorList>
    </citation>
    <scope>NUCLEOTIDE SEQUENCE [LARGE SCALE GENOMIC DNA]</scope>
</reference>
<dbReference type="SUPFAM" id="SSF53335">
    <property type="entry name" value="S-adenosyl-L-methionine-dependent methyltransferases"/>
    <property type="match status" value="2"/>
</dbReference>
<dbReference type="GO" id="GO:0042054">
    <property type="term" value="F:histone methyltransferase activity"/>
    <property type="evidence" value="ECO:0007669"/>
    <property type="project" value="TreeGrafter"/>
</dbReference>
<feature type="compositionally biased region" description="Basic residues" evidence="4">
    <location>
        <begin position="7"/>
        <end position="16"/>
    </location>
</feature>
<dbReference type="GeneTree" id="ENSGT00940000158472"/>
<feature type="repeat" description="TPR" evidence="2">
    <location>
        <begin position="104"/>
        <end position="137"/>
    </location>
</feature>
<evidence type="ECO:0000256" key="4">
    <source>
        <dbReference type="SAM" id="MobiDB-lite"/>
    </source>
</evidence>
<dbReference type="InterPro" id="IPR011990">
    <property type="entry name" value="TPR-like_helical_dom_sf"/>
</dbReference>
<reference evidence="5" key="2">
    <citation type="submission" date="2025-08" db="UniProtKB">
        <authorList>
            <consortium name="Ensembl"/>
        </authorList>
    </citation>
    <scope>IDENTIFICATION</scope>
</reference>
<feature type="region of interest" description="Disordered" evidence="4">
    <location>
        <begin position="339"/>
        <end position="358"/>
    </location>
</feature>
<protein>
    <submittedName>
        <fullName evidence="5">Protein arginine methyltransferase 9</fullName>
    </submittedName>
</protein>
<keyword evidence="2" id="KW-0802">TPR repeat</keyword>
<dbReference type="Gene3D" id="2.70.160.11">
    <property type="entry name" value="Hnrnp arginine n-methyltransferase1"/>
    <property type="match status" value="1"/>
</dbReference>
<dbReference type="PROSITE" id="PS50005">
    <property type="entry name" value="TPR"/>
    <property type="match status" value="1"/>
</dbReference>
<dbReference type="SUPFAM" id="SSF48452">
    <property type="entry name" value="TPR-like"/>
    <property type="match status" value="1"/>
</dbReference>
<keyword evidence="3" id="KW-0808">Transferase</keyword>
<dbReference type="InterPro" id="IPR019734">
    <property type="entry name" value="TPR_rpt"/>
</dbReference>
<sequence>MPNTSTRPKRGRRNRRVPREDPARNELVSRSLESAQQCLFNQDYGTAFVHYLLVLNLAPVLKDFASESFRFTLFKWADELDSLGRIQDLFDCYEQALELFPTDEVIINSMGEHLFRMGFRDEAAGHFHKALKLKPDYPEAKENFYRVANWLVERWHFLMLNDRRRNHKYQQAIQKAVEGGCNTVLDIGTGTGILGMCAKKAGAAEVYACELSKTMYELACEVVTANGMNGLIKILHMKSLEMEVPKDIPKRVSLVVTETVDAGLFGEGIIESLIHAWNHLLLPPQSTQDPSRPPSQAGRVIPAGATVFGMAVQCLEIRRHHRLCVSEIGGLATAAAGELHSPVSCSSEDDSTEPYTTERLSRLPGGYTPLTEPFNALDIDFNNVQELEGLCSREVSRVRLPVTGEGLLDALAVWFQLHLDQQSSLSTGPKEDTCWEQAIYPVQTPHSRIIYIRHVQCLAKVFGPLELGDLLPHFSLNAEAELCSALACLGTEQSSGPRDYTMLECAEMALLNNQPYHDSFRRALAKLITNLKDARSVQGPSQGQGLEVMPLTDPPSGPMDPGPDPFYVLDVSEGFSVLSLMAASQGQVKAYSSVEKTQHQAVLRRLARANGVPEEALEFWLNQVEDEQAVLQRPSREKLWSAIILDCVETCGLVRQKLMEKATLARCLLEDGGQIFPERIVLYGMLVESDTLLLESAVQGQEPTLGFNIAPFINQFTVPVHVFLDLSTLQCRHLTVALTIKRNVPFSGPCLSKIICKNPNNFTDLHL</sequence>
<keyword evidence="3" id="KW-0489">Methyltransferase</keyword>
<dbReference type="PANTHER" id="PTHR11006">
    <property type="entry name" value="PROTEIN ARGININE N-METHYLTRANSFERASE"/>
    <property type="match status" value="1"/>
</dbReference>
<dbReference type="FunFam" id="3.40.50.150:FF:000078">
    <property type="entry name" value="Protein arginine methyltransferase 9"/>
    <property type="match status" value="1"/>
</dbReference>
<dbReference type="Proteomes" id="UP000694395">
    <property type="component" value="Chromosome 10"/>
</dbReference>
<evidence type="ECO:0000256" key="1">
    <source>
        <dbReference type="ARBA" id="ARBA00022691"/>
    </source>
</evidence>
<name>A0A8K9XBK9_ONCMY</name>
<evidence type="ECO:0000256" key="2">
    <source>
        <dbReference type="PROSITE-ProRule" id="PRU00339"/>
    </source>
</evidence>
<dbReference type="FunFam" id="1.25.40.10:FF:000138">
    <property type="entry name" value="Protein arginine methyltransferase 9"/>
    <property type="match status" value="1"/>
</dbReference>
<dbReference type="GO" id="GO:0016274">
    <property type="term" value="F:protein-arginine N-methyltransferase activity"/>
    <property type="evidence" value="ECO:0007669"/>
    <property type="project" value="InterPro"/>
</dbReference>
<keyword evidence="1 3" id="KW-0949">S-adenosyl-L-methionine</keyword>
<accession>A0A8K9XBK9</accession>
<dbReference type="PANTHER" id="PTHR11006:SF60">
    <property type="entry name" value="PROTEIN ARGININE N-METHYLTRANSFERASE 9"/>
    <property type="match status" value="1"/>
</dbReference>
<proteinExistence type="predicted"/>
<organism evidence="5 6">
    <name type="scientific">Oncorhynchus mykiss</name>
    <name type="common">Rainbow trout</name>
    <name type="synonym">Salmo gairdneri</name>
    <dbReference type="NCBI Taxonomy" id="8022"/>
    <lineage>
        <taxon>Eukaryota</taxon>
        <taxon>Metazoa</taxon>
        <taxon>Chordata</taxon>
        <taxon>Craniata</taxon>
        <taxon>Vertebrata</taxon>
        <taxon>Euteleostomi</taxon>
        <taxon>Actinopterygii</taxon>
        <taxon>Neopterygii</taxon>
        <taxon>Teleostei</taxon>
        <taxon>Protacanthopterygii</taxon>
        <taxon>Salmoniformes</taxon>
        <taxon>Salmonidae</taxon>
        <taxon>Salmoninae</taxon>
        <taxon>Oncorhynchus</taxon>
    </lineage>
</organism>
<feature type="region of interest" description="Disordered" evidence="4">
    <location>
        <begin position="1"/>
        <end position="27"/>
    </location>
</feature>
<dbReference type="Gene3D" id="1.25.40.10">
    <property type="entry name" value="Tetratricopeptide repeat domain"/>
    <property type="match status" value="1"/>
</dbReference>
<dbReference type="CDD" id="cd02440">
    <property type="entry name" value="AdoMet_MTases"/>
    <property type="match status" value="1"/>
</dbReference>
<dbReference type="PROSITE" id="PS51678">
    <property type="entry name" value="SAM_MT_PRMT"/>
    <property type="match status" value="1"/>
</dbReference>
<dbReference type="InterPro" id="IPR029063">
    <property type="entry name" value="SAM-dependent_MTases_sf"/>
</dbReference>
<dbReference type="FunFam" id="3.40.50.150:FF:000384">
    <property type="entry name" value="Protein arginine methyltransferase 9"/>
    <property type="match status" value="1"/>
</dbReference>
<evidence type="ECO:0000256" key="3">
    <source>
        <dbReference type="PROSITE-ProRule" id="PRU01015"/>
    </source>
</evidence>
<dbReference type="GO" id="GO:0032259">
    <property type="term" value="P:methylation"/>
    <property type="evidence" value="ECO:0007669"/>
    <property type="project" value="UniProtKB-KW"/>
</dbReference>
<keyword evidence="6" id="KW-1185">Reference proteome</keyword>
<dbReference type="FunFam" id="2.70.160.11:FF:000023">
    <property type="entry name" value="Protein arginine methyltransferase 9"/>
    <property type="match status" value="1"/>
</dbReference>
<dbReference type="Gene3D" id="3.40.50.150">
    <property type="entry name" value="Vaccinia Virus protein VP39"/>
    <property type="match status" value="2"/>
</dbReference>
<reference evidence="5" key="3">
    <citation type="submission" date="2025-09" db="UniProtKB">
        <authorList>
            <consortium name="Ensembl"/>
        </authorList>
    </citation>
    <scope>IDENTIFICATION</scope>
</reference>
<dbReference type="Ensembl" id="ENSOMYT00000155206.1">
    <property type="protein sequence ID" value="ENSOMYP00000130368.1"/>
    <property type="gene ID" value="ENSOMYG00000010769.2"/>
</dbReference>
<dbReference type="InterPro" id="IPR025799">
    <property type="entry name" value="Arg_MeTrfase"/>
</dbReference>
<dbReference type="AlphaFoldDB" id="A0A8K9XBK9"/>
<dbReference type="Pfam" id="PF06325">
    <property type="entry name" value="PrmA"/>
    <property type="match status" value="1"/>
</dbReference>